<evidence type="ECO:0000256" key="4">
    <source>
        <dbReference type="ARBA" id="ARBA00022741"/>
    </source>
</evidence>
<dbReference type="GO" id="GO:0009570">
    <property type="term" value="C:chloroplast stroma"/>
    <property type="evidence" value="ECO:0007669"/>
    <property type="project" value="TreeGrafter"/>
</dbReference>
<evidence type="ECO:0000256" key="1">
    <source>
        <dbReference type="ARBA" id="ARBA00004672"/>
    </source>
</evidence>
<reference evidence="9 10" key="1">
    <citation type="journal article" date="2024" name="Nat. Commun.">
        <title>Phylogenomics reveals the evolutionary origins of lichenization in chlorophyte algae.</title>
        <authorList>
            <person name="Puginier C."/>
            <person name="Libourel C."/>
            <person name="Otte J."/>
            <person name="Skaloud P."/>
            <person name="Haon M."/>
            <person name="Grisel S."/>
            <person name="Petersen M."/>
            <person name="Berrin J.G."/>
            <person name="Delaux P.M."/>
            <person name="Dal Grande F."/>
            <person name="Keller J."/>
        </authorList>
    </citation>
    <scope>NUCLEOTIDE SEQUENCE [LARGE SCALE GENOMIC DNA]</scope>
    <source>
        <strain evidence="9 10">SAG 2036</strain>
    </source>
</reference>
<dbReference type="PROSITE" id="PS01058">
    <property type="entry name" value="SAICAR_SYNTHETASE_2"/>
    <property type="match status" value="1"/>
</dbReference>
<dbReference type="Gene3D" id="3.30.200.20">
    <property type="entry name" value="Phosphorylase Kinase, domain 1"/>
    <property type="match status" value="1"/>
</dbReference>
<proteinExistence type="inferred from homology"/>
<evidence type="ECO:0000313" key="9">
    <source>
        <dbReference type="EMBL" id="KAK9802582.1"/>
    </source>
</evidence>
<dbReference type="GO" id="GO:0006189">
    <property type="term" value="P:'de novo' IMP biosynthetic process"/>
    <property type="evidence" value="ECO:0007669"/>
    <property type="project" value="TreeGrafter"/>
</dbReference>
<evidence type="ECO:0000256" key="6">
    <source>
        <dbReference type="ARBA" id="ARBA00022840"/>
    </source>
</evidence>
<dbReference type="EC" id="6.3.2.6" evidence="2"/>
<keyword evidence="6" id="KW-0067">ATP-binding</keyword>
<dbReference type="PANTHER" id="PTHR43700">
    <property type="entry name" value="PHOSPHORIBOSYLAMINOIMIDAZOLE-SUCCINOCARBOXAMIDE SYNTHASE"/>
    <property type="match status" value="1"/>
</dbReference>
<evidence type="ECO:0000313" key="10">
    <source>
        <dbReference type="Proteomes" id="UP001465755"/>
    </source>
</evidence>
<evidence type="ECO:0000256" key="2">
    <source>
        <dbReference type="ARBA" id="ARBA00012217"/>
    </source>
</evidence>
<dbReference type="EMBL" id="JALJOQ010000071">
    <property type="protein sequence ID" value="KAK9802582.1"/>
    <property type="molecule type" value="Genomic_DNA"/>
</dbReference>
<evidence type="ECO:0000256" key="7">
    <source>
        <dbReference type="ARBA" id="ARBA00030409"/>
    </source>
</evidence>
<keyword evidence="10" id="KW-1185">Reference proteome</keyword>
<sequence>MRGDLQEIPRAAAPARPFPAADTVCQPRSIQCGASHVQNAIKAVEKITGASSMVDEQIWRELGNCLTETDLGLGKRTVGKVRDTYDLGDKLLIVTTDRLSAFDRVLTAIPFKGQVLNQTSAWWMSHCADIVPHALLRVPHPNVAIMRKCQVFPVEFVVRGFLTGNTDTSLWTHYNRGERSYCGHSFPDGMQKNQRLPRNVLTPTTKAVDHDVPISAADIVDQGLMTQQHWDQASSMALALFEEGQREALTRGLLLVDTKYEFGLSPEGNVLVVDEVHTPDSSRYWLADSYEARHAAGEEPQSIDKEFLRLWFREHCDPYNDEVLPQAPTDLTMELSRRYMMLYETITDEVFSPTPFDIHQLKADVGATLQFMNIERARKRSQSRQQQQ</sequence>
<name>A0AAW1P0T7_9CHLO</name>
<keyword evidence="3" id="KW-0436">Ligase</keyword>
<dbReference type="NCBIfam" id="NF009251">
    <property type="entry name" value="PRK12607.1"/>
    <property type="match status" value="1"/>
</dbReference>
<comment type="pathway">
    <text evidence="1">Purine metabolism; IMP biosynthesis via de novo pathway; 5-amino-1-(5-phospho-D-ribosyl)imidazole-4-carboxamide from 5-amino-1-(5-phospho-D-ribosyl)imidazole-4-carboxylate: step 1/2.</text>
</comment>
<dbReference type="CDD" id="cd01414">
    <property type="entry name" value="SAICAR_synt_Sc"/>
    <property type="match status" value="1"/>
</dbReference>
<dbReference type="AlphaFoldDB" id="A0AAW1P0T7"/>
<dbReference type="SUPFAM" id="SSF56104">
    <property type="entry name" value="SAICAR synthase-like"/>
    <property type="match status" value="1"/>
</dbReference>
<accession>A0AAW1P0T7</accession>
<dbReference type="Proteomes" id="UP001465755">
    <property type="component" value="Unassembled WGS sequence"/>
</dbReference>
<comment type="caution">
    <text evidence="9">The sequence shown here is derived from an EMBL/GenBank/DDBJ whole genome shotgun (WGS) entry which is preliminary data.</text>
</comment>
<dbReference type="GO" id="GO:0005524">
    <property type="term" value="F:ATP binding"/>
    <property type="evidence" value="ECO:0007669"/>
    <property type="project" value="UniProtKB-KW"/>
</dbReference>
<dbReference type="GO" id="GO:0004639">
    <property type="term" value="F:phosphoribosylaminoimidazolesuccinocarboxamide synthase activity"/>
    <property type="evidence" value="ECO:0007669"/>
    <property type="project" value="UniProtKB-EC"/>
</dbReference>
<dbReference type="HAMAP" id="MF_00137">
    <property type="entry name" value="SAICAR_synth"/>
    <property type="match status" value="1"/>
</dbReference>
<evidence type="ECO:0000256" key="5">
    <source>
        <dbReference type="ARBA" id="ARBA00022755"/>
    </source>
</evidence>
<protein>
    <recommendedName>
        <fullName evidence="2">phosphoribosylaminoimidazolesuccinocarboxamide synthase</fullName>
        <ecNumber evidence="2">6.3.2.6</ecNumber>
    </recommendedName>
    <alternativeName>
        <fullName evidence="7">SAICAR synthetase</fullName>
    </alternativeName>
</protein>
<organism evidence="9 10">
    <name type="scientific">Symbiochloris irregularis</name>
    <dbReference type="NCBI Taxonomy" id="706552"/>
    <lineage>
        <taxon>Eukaryota</taxon>
        <taxon>Viridiplantae</taxon>
        <taxon>Chlorophyta</taxon>
        <taxon>core chlorophytes</taxon>
        <taxon>Trebouxiophyceae</taxon>
        <taxon>Trebouxiales</taxon>
        <taxon>Trebouxiaceae</taxon>
        <taxon>Symbiochloris</taxon>
    </lineage>
</organism>
<keyword evidence="4" id="KW-0547">Nucleotide-binding</keyword>
<evidence type="ECO:0000259" key="8">
    <source>
        <dbReference type="Pfam" id="PF01259"/>
    </source>
</evidence>
<gene>
    <name evidence="9" type="ORF">WJX73_007255</name>
</gene>
<dbReference type="InterPro" id="IPR028923">
    <property type="entry name" value="SAICAR_synt/ADE2_N"/>
</dbReference>
<dbReference type="Gene3D" id="3.30.470.20">
    <property type="entry name" value="ATP-grasp fold, B domain"/>
    <property type="match status" value="1"/>
</dbReference>
<evidence type="ECO:0000256" key="3">
    <source>
        <dbReference type="ARBA" id="ARBA00022598"/>
    </source>
</evidence>
<dbReference type="Pfam" id="PF01259">
    <property type="entry name" value="SAICAR_synt"/>
    <property type="match status" value="1"/>
</dbReference>
<keyword evidence="5" id="KW-0658">Purine biosynthesis</keyword>
<feature type="domain" description="SAICAR synthetase/ADE2 N-terminal" evidence="8">
    <location>
        <begin position="78"/>
        <end position="323"/>
    </location>
</feature>
<dbReference type="InterPro" id="IPR018236">
    <property type="entry name" value="SAICAR_synthetase_CS"/>
</dbReference>
<dbReference type="PANTHER" id="PTHR43700:SF1">
    <property type="entry name" value="PHOSPHORIBOSYLAMINOIMIDAZOLE-SUCCINOCARBOXAMIDE SYNTHASE"/>
    <property type="match status" value="1"/>
</dbReference>